<evidence type="ECO:0000313" key="1">
    <source>
        <dbReference type="EMBL" id="GAA2486005.1"/>
    </source>
</evidence>
<proteinExistence type="predicted"/>
<gene>
    <name evidence="1" type="ORF">GCM10010406_22720</name>
</gene>
<organism evidence="1 2">
    <name type="scientific">Streptomyces thermolineatus</name>
    <dbReference type="NCBI Taxonomy" id="44033"/>
    <lineage>
        <taxon>Bacteria</taxon>
        <taxon>Bacillati</taxon>
        <taxon>Actinomycetota</taxon>
        <taxon>Actinomycetes</taxon>
        <taxon>Kitasatosporales</taxon>
        <taxon>Streptomycetaceae</taxon>
        <taxon>Streptomyces</taxon>
    </lineage>
</organism>
<name>A0ABP5YS77_9ACTN</name>
<dbReference type="EMBL" id="BAAATA010000010">
    <property type="protein sequence ID" value="GAA2486005.1"/>
    <property type="molecule type" value="Genomic_DNA"/>
</dbReference>
<keyword evidence="2" id="KW-1185">Reference proteome</keyword>
<evidence type="ECO:0000313" key="2">
    <source>
        <dbReference type="Proteomes" id="UP001501358"/>
    </source>
</evidence>
<protein>
    <submittedName>
        <fullName evidence="1">Uncharacterized protein</fullName>
    </submittedName>
</protein>
<accession>A0ABP5YS77</accession>
<sequence length="86" mass="8967">MITSDHVRELLADPDEDLVLVVVEGRAHVVPRPELGTGRYGGGLEVASAADLADLVPVPEGAREGGDEELRQVAAALEAEVNRLGG</sequence>
<reference evidence="2" key="1">
    <citation type="journal article" date="2019" name="Int. J. Syst. Evol. Microbiol.">
        <title>The Global Catalogue of Microorganisms (GCM) 10K type strain sequencing project: providing services to taxonomists for standard genome sequencing and annotation.</title>
        <authorList>
            <consortium name="The Broad Institute Genomics Platform"/>
            <consortium name="The Broad Institute Genome Sequencing Center for Infectious Disease"/>
            <person name="Wu L."/>
            <person name="Ma J."/>
        </authorList>
    </citation>
    <scope>NUCLEOTIDE SEQUENCE [LARGE SCALE GENOMIC DNA]</scope>
    <source>
        <strain evidence="2">JCM 6307</strain>
    </source>
</reference>
<dbReference type="Proteomes" id="UP001501358">
    <property type="component" value="Unassembled WGS sequence"/>
</dbReference>
<dbReference type="RefSeq" id="WP_269119088.1">
    <property type="nucleotide sequence ID" value="NZ_BAAATA010000010.1"/>
</dbReference>
<comment type="caution">
    <text evidence="1">The sequence shown here is derived from an EMBL/GenBank/DDBJ whole genome shotgun (WGS) entry which is preliminary data.</text>
</comment>